<dbReference type="InterPro" id="IPR008978">
    <property type="entry name" value="HSP20-like_chaperone"/>
</dbReference>
<reference evidence="4 5" key="1">
    <citation type="submission" date="2008-04" db="EMBL/GenBank/DDBJ databases">
        <title>Complete sequence of chromosome of Natranaerobius thermophilus JW/NM-WN-LF.</title>
        <authorList>
            <consortium name="US DOE Joint Genome Institute"/>
            <person name="Copeland A."/>
            <person name="Lucas S."/>
            <person name="Lapidus A."/>
            <person name="Glavina del Rio T."/>
            <person name="Dalin E."/>
            <person name="Tice H."/>
            <person name="Bruce D."/>
            <person name="Goodwin L."/>
            <person name="Pitluck S."/>
            <person name="Chertkov O."/>
            <person name="Brettin T."/>
            <person name="Detter J.C."/>
            <person name="Han C."/>
            <person name="Kuske C.R."/>
            <person name="Schmutz J."/>
            <person name="Larimer F."/>
            <person name="Land M."/>
            <person name="Hauser L."/>
            <person name="Kyrpides N."/>
            <person name="Lykidis A."/>
            <person name="Mesbah N.M."/>
            <person name="Wiegel J."/>
        </authorList>
    </citation>
    <scope>NUCLEOTIDE SEQUENCE [LARGE SCALE GENOMIC DNA]</scope>
    <source>
        <strain evidence="5">ATCC BAA-1301 / DSM 18059 / JW/NM-WN-LF</strain>
    </source>
</reference>
<evidence type="ECO:0000313" key="4">
    <source>
        <dbReference type="EMBL" id="ACB84172.1"/>
    </source>
</evidence>
<dbReference type="STRING" id="457570.Nther_0577"/>
<organism evidence="4 5">
    <name type="scientific">Natranaerobius thermophilus (strain ATCC BAA-1301 / DSM 18059 / JW/NM-WN-LF)</name>
    <dbReference type="NCBI Taxonomy" id="457570"/>
    <lineage>
        <taxon>Bacteria</taxon>
        <taxon>Bacillati</taxon>
        <taxon>Bacillota</taxon>
        <taxon>Clostridia</taxon>
        <taxon>Natranaerobiales</taxon>
        <taxon>Natranaerobiaceae</taxon>
        <taxon>Natranaerobius</taxon>
    </lineage>
</organism>
<dbReference type="FunCoup" id="B2A6N9">
    <property type="interactions" value="16"/>
</dbReference>
<dbReference type="AlphaFoldDB" id="B2A6N9"/>
<dbReference type="InterPro" id="IPR002068">
    <property type="entry name" value="A-crystallin/Hsp20_dom"/>
</dbReference>
<proteinExistence type="inferred from homology"/>
<sequence>MVRYADSGKNLFNWTPGFGVLNPPAEELVKTGFGGADIYKKDRELNFDIVLPGLNKEDINVRVENNYLVVKGELKKSEQVEQENYLMVERQSGLFQRNYPIPEEVDMGSLNHITATYDKGILNVKLPLKNEPNSHGDSHEIDIE</sequence>
<dbReference type="PROSITE" id="PS01031">
    <property type="entry name" value="SHSP"/>
    <property type="match status" value="1"/>
</dbReference>
<dbReference type="PANTHER" id="PTHR11527">
    <property type="entry name" value="HEAT-SHOCK PROTEIN 20 FAMILY MEMBER"/>
    <property type="match status" value="1"/>
</dbReference>
<dbReference type="InterPro" id="IPR031107">
    <property type="entry name" value="Small_HSP"/>
</dbReference>
<dbReference type="eggNOG" id="COG0071">
    <property type="taxonomic scope" value="Bacteria"/>
</dbReference>
<reference evidence="4 5" key="2">
    <citation type="journal article" date="2011" name="J. Bacteriol.">
        <title>Complete genome sequence of the anaerobic, halophilic alkalithermophile Natranaerobius thermophilus JW/NM-WN-LF.</title>
        <authorList>
            <person name="Zhao B."/>
            <person name="Mesbah N.M."/>
            <person name="Dalin E."/>
            <person name="Goodwin L."/>
            <person name="Nolan M."/>
            <person name="Pitluck S."/>
            <person name="Chertkov O."/>
            <person name="Brettin T.S."/>
            <person name="Han J."/>
            <person name="Larimer F.W."/>
            <person name="Land M.L."/>
            <person name="Hauser L."/>
            <person name="Kyrpides N."/>
            <person name="Wiegel J."/>
        </authorList>
    </citation>
    <scope>NUCLEOTIDE SEQUENCE [LARGE SCALE GENOMIC DNA]</scope>
    <source>
        <strain evidence="5">ATCC BAA-1301 / DSM 18059 / JW/NM-WN-LF</strain>
    </source>
</reference>
<evidence type="ECO:0000256" key="2">
    <source>
        <dbReference type="RuleBase" id="RU003616"/>
    </source>
</evidence>
<dbReference type="Proteomes" id="UP000001683">
    <property type="component" value="Chromosome"/>
</dbReference>
<dbReference type="CDD" id="cd06464">
    <property type="entry name" value="ACD_sHsps-like"/>
    <property type="match status" value="1"/>
</dbReference>
<evidence type="ECO:0000256" key="1">
    <source>
        <dbReference type="PROSITE-ProRule" id="PRU00285"/>
    </source>
</evidence>
<feature type="domain" description="SHSP" evidence="3">
    <location>
        <begin position="24"/>
        <end position="144"/>
    </location>
</feature>
<dbReference type="Pfam" id="PF00011">
    <property type="entry name" value="HSP20"/>
    <property type="match status" value="1"/>
</dbReference>
<dbReference type="Gene3D" id="2.60.40.790">
    <property type="match status" value="1"/>
</dbReference>
<name>B2A6N9_NATTJ</name>
<dbReference type="SUPFAM" id="SSF49764">
    <property type="entry name" value="HSP20-like chaperones"/>
    <property type="match status" value="1"/>
</dbReference>
<keyword evidence="5" id="KW-1185">Reference proteome</keyword>
<dbReference type="InParanoid" id="B2A6N9"/>
<evidence type="ECO:0000313" key="5">
    <source>
        <dbReference type="Proteomes" id="UP000001683"/>
    </source>
</evidence>
<dbReference type="KEGG" id="nth:Nther_0577"/>
<keyword evidence="4" id="KW-0346">Stress response</keyword>
<comment type="similarity">
    <text evidence="1 2">Belongs to the small heat shock protein (HSP20) family.</text>
</comment>
<gene>
    <name evidence="4" type="ordered locus">Nther_0577</name>
</gene>
<protein>
    <submittedName>
        <fullName evidence="4">Heat shock protein Hsp20</fullName>
    </submittedName>
</protein>
<accession>B2A6N9</accession>
<evidence type="ECO:0000259" key="3">
    <source>
        <dbReference type="PROSITE" id="PS01031"/>
    </source>
</evidence>
<dbReference type="EMBL" id="CP001034">
    <property type="protein sequence ID" value="ACB84172.1"/>
    <property type="molecule type" value="Genomic_DNA"/>
</dbReference>
<dbReference type="HOGENOM" id="CLU_046737_12_1_9"/>